<comment type="similarity">
    <text evidence="1">Belongs to the PhzF family.</text>
</comment>
<reference evidence="4 5" key="1">
    <citation type="submission" date="2012-04" db="EMBL/GenBank/DDBJ databases">
        <title>The Genome Sequence of Saprolegnia declina VS20.</title>
        <authorList>
            <consortium name="The Broad Institute Genome Sequencing Platform"/>
            <person name="Russ C."/>
            <person name="Nusbaum C."/>
            <person name="Tyler B."/>
            <person name="van West P."/>
            <person name="Dieguez-Uribeondo J."/>
            <person name="de Bruijn I."/>
            <person name="Tripathy S."/>
            <person name="Jiang R."/>
            <person name="Young S.K."/>
            <person name="Zeng Q."/>
            <person name="Gargeya S."/>
            <person name="Fitzgerald M."/>
            <person name="Haas B."/>
            <person name="Abouelleil A."/>
            <person name="Alvarado L."/>
            <person name="Arachchi H.M."/>
            <person name="Berlin A."/>
            <person name="Chapman S.B."/>
            <person name="Goldberg J."/>
            <person name="Griggs A."/>
            <person name="Gujja S."/>
            <person name="Hansen M."/>
            <person name="Howarth C."/>
            <person name="Imamovic A."/>
            <person name="Larimer J."/>
            <person name="McCowen C."/>
            <person name="Montmayeur A."/>
            <person name="Murphy C."/>
            <person name="Neiman D."/>
            <person name="Pearson M."/>
            <person name="Priest M."/>
            <person name="Roberts A."/>
            <person name="Saif S."/>
            <person name="Shea T."/>
            <person name="Sisk P."/>
            <person name="Sykes S."/>
            <person name="Wortman J."/>
            <person name="Nusbaum C."/>
            <person name="Birren B."/>
        </authorList>
    </citation>
    <scope>NUCLEOTIDE SEQUENCE [LARGE SCALE GENOMIC DNA]</scope>
    <source>
        <strain evidence="4 5">VS20</strain>
    </source>
</reference>
<dbReference type="VEuPathDB" id="FungiDB:SDRG_07564"/>
<keyword evidence="2" id="KW-0413">Isomerase</keyword>
<dbReference type="OrthoDB" id="75169at2759"/>
<dbReference type="Pfam" id="PF13673">
    <property type="entry name" value="Acetyltransf_10"/>
    <property type="match status" value="1"/>
</dbReference>
<dbReference type="eggNOG" id="KOG4144">
    <property type="taxonomic scope" value="Eukaryota"/>
</dbReference>
<dbReference type="STRING" id="1156394.T0QA14"/>
<keyword evidence="5" id="KW-1185">Reference proteome</keyword>
<gene>
    <name evidence="4" type="ORF">SDRG_07564</name>
</gene>
<dbReference type="CDD" id="cd04301">
    <property type="entry name" value="NAT_SF"/>
    <property type="match status" value="1"/>
</dbReference>
<evidence type="ECO:0000256" key="2">
    <source>
        <dbReference type="ARBA" id="ARBA00023235"/>
    </source>
</evidence>
<accession>T0QA14</accession>
<dbReference type="SUPFAM" id="SSF54506">
    <property type="entry name" value="Diaminopimelate epimerase-like"/>
    <property type="match status" value="1"/>
</dbReference>
<dbReference type="GeneID" id="19948291"/>
<evidence type="ECO:0000256" key="1">
    <source>
        <dbReference type="ARBA" id="ARBA00008270"/>
    </source>
</evidence>
<dbReference type="Proteomes" id="UP000030762">
    <property type="component" value="Unassembled WGS sequence"/>
</dbReference>
<protein>
    <recommendedName>
        <fullName evidence="3">N-acetyltransferase domain-containing protein</fullName>
    </recommendedName>
</protein>
<dbReference type="NCBIfam" id="TIGR00654">
    <property type="entry name" value="PhzF_family"/>
    <property type="match status" value="1"/>
</dbReference>
<dbReference type="InterPro" id="IPR003719">
    <property type="entry name" value="Phenazine_PhzF-like"/>
</dbReference>
<dbReference type="AlphaFoldDB" id="T0QA14"/>
<dbReference type="eggNOG" id="KOG3033">
    <property type="taxonomic scope" value="Eukaryota"/>
</dbReference>
<evidence type="ECO:0000313" key="4">
    <source>
        <dbReference type="EMBL" id="EQC34754.1"/>
    </source>
</evidence>
<dbReference type="PANTHER" id="PTHR13774:SF17">
    <property type="entry name" value="PHENAZINE BIOSYNTHESIS-LIKE DOMAIN-CONTAINING PROTEIN"/>
    <property type="match status" value="1"/>
</dbReference>
<dbReference type="RefSeq" id="XP_008611626.1">
    <property type="nucleotide sequence ID" value="XM_008613404.1"/>
</dbReference>
<dbReference type="PROSITE" id="PS51186">
    <property type="entry name" value="GNAT"/>
    <property type="match status" value="1"/>
</dbReference>
<sequence length="455" mass="50178">MTFTFRPLTLAEAQAAHAIEVASYPADEAASLDQIRKRIQEAGAYFVGAYNGDAKLVGFVNGTLTAHRELEEETMSRHDPRGQYLCIHSVVTDPSIRRQGLATKLLKAYVRRVLDEPHVLAILLIAKPYLVHFYISCGFTVTRLSPVVHGKDAWMELVLDCTAARQLDVVVVDAFATTPYEGNPAAVVVMSCRQFDAPGVDHWMQQVAMERNLSETAYVAPLSEAHVGQNEYRLRWFTPGVEIDLCGHATLATAHVLYEDGHCAKSDPIRFHTRSGVLTTRYTTLEDKTTPAITMDFPASAKTEHDAAWREATKSVLLSALRVSTTDVLALEQYGPSFICQLTPAAFESVVVDFGLIASLKSHSVIITCKAPTDSGFDFFSRFFAPNCGVNEDPVCGSAHCALVPFWNDHLPQTQQTFVARQKSQRGGTLRLRIEDGRVFITGTAVVTLRGKMLE</sequence>
<dbReference type="GO" id="GO:0016747">
    <property type="term" value="F:acyltransferase activity, transferring groups other than amino-acyl groups"/>
    <property type="evidence" value="ECO:0007669"/>
    <property type="project" value="InterPro"/>
</dbReference>
<dbReference type="InParanoid" id="T0QA14"/>
<name>T0QA14_SAPDV</name>
<dbReference type="GO" id="GO:0016853">
    <property type="term" value="F:isomerase activity"/>
    <property type="evidence" value="ECO:0007669"/>
    <property type="project" value="UniProtKB-KW"/>
</dbReference>
<dbReference type="Pfam" id="PF02567">
    <property type="entry name" value="PhzC-PhzF"/>
    <property type="match status" value="1"/>
</dbReference>
<proteinExistence type="inferred from homology"/>
<feature type="domain" description="N-acetyltransferase" evidence="3">
    <location>
        <begin position="3"/>
        <end position="160"/>
    </location>
</feature>
<organism evidence="4 5">
    <name type="scientific">Saprolegnia diclina (strain VS20)</name>
    <dbReference type="NCBI Taxonomy" id="1156394"/>
    <lineage>
        <taxon>Eukaryota</taxon>
        <taxon>Sar</taxon>
        <taxon>Stramenopiles</taxon>
        <taxon>Oomycota</taxon>
        <taxon>Saprolegniomycetes</taxon>
        <taxon>Saprolegniales</taxon>
        <taxon>Saprolegniaceae</taxon>
        <taxon>Saprolegnia</taxon>
    </lineage>
</organism>
<dbReference type="InterPro" id="IPR016181">
    <property type="entry name" value="Acyl_CoA_acyltransferase"/>
</dbReference>
<dbReference type="InterPro" id="IPR000182">
    <property type="entry name" value="GNAT_dom"/>
</dbReference>
<dbReference type="PANTHER" id="PTHR13774">
    <property type="entry name" value="PHENAZINE BIOSYNTHESIS PROTEIN"/>
    <property type="match status" value="1"/>
</dbReference>
<dbReference type="Gene3D" id="3.10.310.10">
    <property type="entry name" value="Diaminopimelate Epimerase, Chain A, domain 1"/>
    <property type="match status" value="2"/>
</dbReference>
<dbReference type="Gene3D" id="3.40.630.30">
    <property type="match status" value="1"/>
</dbReference>
<dbReference type="EMBL" id="JH767153">
    <property type="protein sequence ID" value="EQC34754.1"/>
    <property type="molecule type" value="Genomic_DNA"/>
</dbReference>
<evidence type="ECO:0000259" key="3">
    <source>
        <dbReference type="PROSITE" id="PS51186"/>
    </source>
</evidence>
<dbReference type="OMA" id="MIQVDAF"/>
<evidence type="ECO:0000313" key="5">
    <source>
        <dbReference type="Proteomes" id="UP000030762"/>
    </source>
</evidence>
<dbReference type="SUPFAM" id="SSF55729">
    <property type="entry name" value="Acyl-CoA N-acyltransferases (Nat)"/>
    <property type="match status" value="1"/>
</dbReference>
<dbReference type="GO" id="GO:0005737">
    <property type="term" value="C:cytoplasm"/>
    <property type="evidence" value="ECO:0007669"/>
    <property type="project" value="TreeGrafter"/>
</dbReference>